<sequence length="155" mass="17316">MQVDFYHLTRDTAERVLPALAARTLALGQRMLVLSRGADHRAALSHALWTHSPESFLAHGELDGPNPQLQPILLADRVEPANGARFVAIADGIWREEALGFDRVFLLFGDDTIAGARKAWVDLGGREGLDRHYWKQDGGKWVEQTPGKRQDVREP</sequence>
<dbReference type="GO" id="GO:0032298">
    <property type="term" value="P:positive regulation of DNA-templated DNA replication initiation"/>
    <property type="evidence" value="ECO:0007669"/>
    <property type="project" value="TreeGrafter"/>
</dbReference>
<organism evidence="1 2">
    <name type="scientific">Blastomonas natatoria</name>
    <dbReference type="NCBI Taxonomy" id="34015"/>
    <lineage>
        <taxon>Bacteria</taxon>
        <taxon>Pseudomonadati</taxon>
        <taxon>Pseudomonadota</taxon>
        <taxon>Alphaproteobacteria</taxon>
        <taxon>Sphingomonadales</taxon>
        <taxon>Sphingomonadaceae</taxon>
        <taxon>Blastomonas</taxon>
    </lineage>
</organism>
<comment type="caution">
    <text evidence="1">The sequence shown here is derived from an EMBL/GenBank/DDBJ whole genome shotgun (WGS) entry which is preliminary data.</text>
</comment>
<dbReference type="Pfam" id="PF04364">
    <property type="entry name" value="DNA_pol3_chi"/>
    <property type="match status" value="1"/>
</dbReference>
<proteinExistence type="predicted"/>
<accession>A0A2V3V344</accession>
<dbReference type="SUPFAM" id="SSF102400">
    <property type="entry name" value="DNA polymerase III chi subunit"/>
    <property type="match status" value="1"/>
</dbReference>
<gene>
    <name evidence="1" type="ORF">C7451_106263</name>
</gene>
<keyword evidence="2" id="KW-1185">Reference proteome</keyword>
<dbReference type="OrthoDB" id="9795973at2"/>
<dbReference type="Proteomes" id="UP000248014">
    <property type="component" value="Unassembled WGS sequence"/>
</dbReference>
<dbReference type="GO" id="GO:0006260">
    <property type="term" value="P:DNA replication"/>
    <property type="evidence" value="ECO:0007669"/>
    <property type="project" value="InterPro"/>
</dbReference>
<evidence type="ECO:0000313" key="2">
    <source>
        <dbReference type="Proteomes" id="UP000248014"/>
    </source>
</evidence>
<dbReference type="PANTHER" id="PTHR38767:SF1">
    <property type="entry name" value="DNA POLYMERASE III SUBUNIT CHI"/>
    <property type="match status" value="1"/>
</dbReference>
<dbReference type="GO" id="GO:0003887">
    <property type="term" value="F:DNA-directed DNA polymerase activity"/>
    <property type="evidence" value="ECO:0007669"/>
    <property type="project" value="InterPro"/>
</dbReference>
<dbReference type="Gene3D" id="3.40.50.10110">
    <property type="entry name" value="DNA polymerase III subunit chi"/>
    <property type="match status" value="1"/>
</dbReference>
<reference evidence="1 2" key="1">
    <citation type="submission" date="2018-05" db="EMBL/GenBank/DDBJ databases">
        <title>Genomic Encyclopedia of Type Strains, Phase IV (KMG-IV): sequencing the most valuable type-strain genomes for metagenomic binning, comparative biology and taxonomic classification.</title>
        <authorList>
            <person name="Goeker M."/>
        </authorList>
    </citation>
    <scope>NUCLEOTIDE SEQUENCE [LARGE SCALE GENOMIC DNA]</scope>
    <source>
        <strain evidence="1 2">DSM 3183</strain>
    </source>
</reference>
<dbReference type="PANTHER" id="PTHR38767">
    <property type="entry name" value="DNA POLYMERASE III SUBUNIT CHI"/>
    <property type="match status" value="1"/>
</dbReference>
<dbReference type="AlphaFoldDB" id="A0A2V3V344"/>
<evidence type="ECO:0000313" key="1">
    <source>
        <dbReference type="EMBL" id="PXW76097.1"/>
    </source>
</evidence>
<name>A0A2V3V344_9SPHN</name>
<dbReference type="EMBL" id="QJJM01000006">
    <property type="protein sequence ID" value="PXW76097.1"/>
    <property type="molecule type" value="Genomic_DNA"/>
</dbReference>
<dbReference type="InterPro" id="IPR036768">
    <property type="entry name" value="PolIII_chi_sf"/>
</dbReference>
<dbReference type="InterPro" id="IPR007459">
    <property type="entry name" value="DNA_pol3_chi"/>
</dbReference>
<dbReference type="RefSeq" id="WP_110298754.1">
    <property type="nucleotide sequence ID" value="NZ_QJJM01000006.1"/>
</dbReference>
<dbReference type="GO" id="GO:0003677">
    <property type="term" value="F:DNA binding"/>
    <property type="evidence" value="ECO:0007669"/>
    <property type="project" value="InterPro"/>
</dbReference>
<protein>
    <submittedName>
        <fullName evidence="1">DNA polymerase III chi subunit</fullName>
    </submittedName>
</protein>